<reference evidence="2" key="2">
    <citation type="submission" date="2020-09" db="EMBL/GenBank/DDBJ databases">
        <authorList>
            <person name="Sun Q."/>
            <person name="Ohkuma M."/>
        </authorList>
    </citation>
    <scope>NUCLEOTIDE SEQUENCE</scope>
    <source>
        <strain evidence="2">JCM 3086</strain>
    </source>
</reference>
<dbReference type="Pfam" id="PF01796">
    <property type="entry name" value="OB_ChsH2_C"/>
    <property type="match status" value="1"/>
</dbReference>
<organism evidence="2 3">
    <name type="scientific">Streptomyces brasiliensis</name>
    <dbReference type="NCBI Taxonomy" id="1954"/>
    <lineage>
        <taxon>Bacteria</taxon>
        <taxon>Bacillati</taxon>
        <taxon>Actinomycetota</taxon>
        <taxon>Actinomycetes</taxon>
        <taxon>Kitasatosporales</taxon>
        <taxon>Streptomycetaceae</taxon>
        <taxon>Streptomyces</taxon>
    </lineage>
</organism>
<comment type="caution">
    <text evidence="2">The sequence shown here is derived from an EMBL/GenBank/DDBJ whole genome shotgun (WGS) entry which is preliminary data.</text>
</comment>
<sequence length="132" mass="14206">MTQAAVSLRPDVFTTDPPTLLASWCTGCRTKAFPPRDICPSCGSISDDRVPLSRHGEIYSYAVVRQAPSGLATPYVLAYVDLPEDEVRVMSRVDGFEPDAVRIGAAVRLGARPVDDAGDGSVMFVFRAEEAS</sequence>
<dbReference type="InterPro" id="IPR012340">
    <property type="entry name" value="NA-bd_OB-fold"/>
</dbReference>
<dbReference type="SUPFAM" id="SSF50249">
    <property type="entry name" value="Nucleic acid-binding proteins"/>
    <property type="match status" value="1"/>
</dbReference>
<proteinExistence type="predicted"/>
<dbReference type="Proteomes" id="UP000657574">
    <property type="component" value="Unassembled WGS sequence"/>
</dbReference>
<evidence type="ECO:0000313" key="3">
    <source>
        <dbReference type="Proteomes" id="UP000657574"/>
    </source>
</evidence>
<dbReference type="RefSeq" id="WP_189316588.1">
    <property type="nucleotide sequence ID" value="NZ_BMQA01000064.1"/>
</dbReference>
<feature type="domain" description="ChsH2 C-terminal OB-fold" evidence="1">
    <location>
        <begin position="50"/>
        <end position="109"/>
    </location>
</feature>
<protein>
    <recommendedName>
        <fullName evidence="1">ChsH2 C-terminal OB-fold domain-containing protein</fullName>
    </recommendedName>
</protein>
<evidence type="ECO:0000313" key="2">
    <source>
        <dbReference type="EMBL" id="GGJ60540.1"/>
    </source>
</evidence>
<dbReference type="PANTHER" id="PTHR34075:SF5">
    <property type="entry name" value="BLR3430 PROTEIN"/>
    <property type="match status" value="1"/>
</dbReference>
<dbReference type="PANTHER" id="PTHR34075">
    <property type="entry name" value="BLR3430 PROTEIN"/>
    <property type="match status" value="1"/>
</dbReference>
<dbReference type="InterPro" id="IPR002878">
    <property type="entry name" value="ChsH2_C"/>
</dbReference>
<gene>
    <name evidence="2" type="ORF">GCM10010121_083930</name>
</gene>
<accession>A0A917UIA7</accession>
<keyword evidence="3" id="KW-1185">Reference proteome</keyword>
<dbReference type="AlphaFoldDB" id="A0A917UIA7"/>
<name>A0A917UIA7_9ACTN</name>
<dbReference type="InterPro" id="IPR052513">
    <property type="entry name" value="Thioester_dehydratase-like"/>
</dbReference>
<dbReference type="EMBL" id="BMQA01000064">
    <property type="protein sequence ID" value="GGJ60540.1"/>
    <property type="molecule type" value="Genomic_DNA"/>
</dbReference>
<reference evidence="2" key="1">
    <citation type="journal article" date="2014" name="Int. J. Syst. Evol. Microbiol.">
        <title>Complete genome sequence of Corynebacterium casei LMG S-19264T (=DSM 44701T), isolated from a smear-ripened cheese.</title>
        <authorList>
            <consortium name="US DOE Joint Genome Institute (JGI-PGF)"/>
            <person name="Walter F."/>
            <person name="Albersmeier A."/>
            <person name="Kalinowski J."/>
            <person name="Ruckert C."/>
        </authorList>
    </citation>
    <scope>NUCLEOTIDE SEQUENCE</scope>
    <source>
        <strain evidence="2">JCM 3086</strain>
    </source>
</reference>
<evidence type="ECO:0000259" key="1">
    <source>
        <dbReference type="Pfam" id="PF01796"/>
    </source>
</evidence>